<dbReference type="PANTHER" id="PTHR12302:SF3">
    <property type="entry name" value="SERINE_THREONINE-PROTEIN KINASE 31"/>
    <property type="match status" value="1"/>
</dbReference>
<dbReference type="GO" id="GO:0003676">
    <property type="term" value="F:nucleic acid binding"/>
    <property type="evidence" value="ECO:0007669"/>
    <property type="project" value="InterPro"/>
</dbReference>
<dbReference type="PROSITE" id="PS50830">
    <property type="entry name" value="TNASE_3"/>
    <property type="match status" value="1"/>
</dbReference>
<evidence type="ECO:0000256" key="2">
    <source>
        <dbReference type="ARBA" id="ARBA00022759"/>
    </source>
</evidence>
<feature type="region of interest" description="Disordered" evidence="4">
    <location>
        <begin position="38"/>
        <end position="67"/>
    </location>
</feature>
<dbReference type="EMBL" id="NEVK01000006">
    <property type="protein sequence ID" value="OZI18293.1"/>
    <property type="molecule type" value="Genomic_DNA"/>
</dbReference>
<accession>A0A261R1T5</accession>
<dbReference type="Gene3D" id="2.40.50.90">
    <property type="match status" value="1"/>
</dbReference>
<dbReference type="InterPro" id="IPR016071">
    <property type="entry name" value="Staphylococal_nuclease_OB-fold"/>
</dbReference>
<feature type="compositionally biased region" description="Basic and acidic residues" evidence="4">
    <location>
        <begin position="40"/>
        <end position="59"/>
    </location>
</feature>
<dbReference type="SMART" id="SM00318">
    <property type="entry name" value="SNc"/>
    <property type="match status" value="1"/>
</dbReference>
<dbReference type="PROSITE" id="PS01123">
    <property type="entry name" value="TNASE_1"/>
    <property type="match status" value="1"/>
</dbReference>
<keyword evidence="1" id="KW-0540">Nuclease</keyword>
<evidence type="ECO:0000313" key="6">
    <source>
        <dbReference type="EMBL" id="OZI18293.1"/>
    </source>
</evidence>
<dbReference type="InterPro" id="IPR035437">
    <property type="entry name" value="SNase_OB-fold_sf"/>
</dbReference>
<evidence type="ECO:0000256" key="4">
    <source>
        <dbReference type="SAM" id="MobiDB-lite"/>
    </source>
</evidence>
<dbReference type="AlphaFoldDB" id="A0A261R1T5"/>
<proteinExistence type="predicted"/>
<keyword evidence="7" id="KW-1185">Reference proteome</keyword>
<reference evidence="7" key="1">
    <citation type="submission" date="2017-05" db="EMBL/GenBank/DDBJ databases">
        <title>Complete and WGS of Bordetella genogroups.</title>
        <authorList>
            <person name="Spilker T."/>
            <person name="Lipuma J."/>
        </authorList>
    </citation>
    <scope>NUCLEOTIDE SEQUENCE [LARGE SCALE GENOMIC DNA]</scope>
    <source>
        <strain evidence="7">AU18089</strain>
    </source>
</reference>
<comment type="caution">
    <text evidence="6">The sequence shown here is derived from an EMBL/GenBank/DDBJ whole genome shotgun (WGS) entry which is preliminary data.</text>
</comment>
<dbReference type="GO" id="GO:0016787">
    <property type="term" value="F:hydrolase activity"/>
    <property type="evidence" value="ECO:0007669"/>
    <property type="project" value="UniProtKB-KW"/>
</dbReference>
<evidence type="ECO:0000256" key="1">
    <source>
        <dbReference type="ARBA" id="ARBA00022722"/>
    </source>
</evidence>
<keyword evidence="2" id="KW-0255">Endonuclease</keyword>
<gene>
    <name evidence="6" type="ORF">CAL19_12110</name>
</gene>
<dbReference type="InterPro" id="IPR002071">
    <property type="entry name" value="Thermonucl_AS"/>
</dbReference>
<evidence type="ECO:0000259" key="5">
    <source>
        <dbReference type="PROSITE" id="PS50830"/>
    </source>
</evidence>
<dbReference type="SUPFAM" id="SSF50199">
    <property type="entry name" value="Staphylococcal nuclease"/>
    <property type="match status" value="1"/>
</dbReference>
<keyword evidence="3" id="KW-0378">Hydrolase</keyword>
<organism evidence="6 7">
    <name type="scientific">Bordetella genomosp. 7</name>
    <dbReference type="NCBI Taxonomy" id="1416805"/>
    <lineage>
        <taxon>Bacteria</taxon>
        <taxon>Pseudomonadati</taxon>
        <taxon>Pseudomonadota</taxon>
        <taxon>Betaproteobacteria</taxon>
        <taxon>Burkholderiales</taxon>
        <taxon>Alcaligenaceae</taxon>
        <taxon>Bordetella</taxon>
    </lineage>
</organism>
<dbReference type="GO" id="GO:0004519">
    <property type="term" value="F:endonuclease activity"/>
    <property type="evidence" value="ECO:0007669"/>
    <property type="project" value="UniProtKB-KW"/>
</dbReference>
<evidence type="ECO:0000313" key="7">
    <source>
        <dbReference type="Proteomes" id="UP000216947"/>
    </source>
</evidence>
<dbReference type="Pfam" id="PF00565">
    <property type="entry name" value="SNase"/>
    <property type="match status" value="1"/>
</dbReference>
<feature type="domain" description="TNase-like" evidence="5">
    <location>
        <begin position="73"/>
        <end position="205"/>
    </location>
</feature>
<dbReference type="PANTHER" id="PTHR12302">
    <property type="entry name" value="EBNA2 BINDING PROTEIN P100"/>
    <property type="match status" value="1"/>
</dbReference>
<sequence>MLRRQFSSGRLGRRLGGLLAVALAAAVAHWFPELGNRPSEPAHRAEAPDPARPAARDGSAHSGAAVPVPPGRYALAGKVVSVPDGDTVALQVGGRRHRVRLDSIDSPEAGHGAEQPGQPYADAARRHLEQLVGGMTLTAQCYEEDQFERDVCALILPDGSSANRAQVAAGFAWAYTARRGEYLRDDAMPGLQRQARDARRGLWQQGGAVEPWKWRYECWRNRRC</sequence>
<protein>
    <submittedName>
        <fullName evidence="6">Nuclease</fullName>
    </submittedName>
</protein>
<evidence type="ECO:0000256" key="3">
    <source>
        <dbReference type="ARBA" id="ARBA00022801"/>
    </source>
</evidence>
<name>A0A261R1T5_9BORD</name>
<dbReference type="Proteomes" id="UP000216947">
    <property type="component" value="Unassembled WGS sequence"/>
</dbReference>